<dbReference type="InterPro" id="IPR054238">
    <property type="entry name" value="DUF6965"/>
</dbReference>
<name>A0A8S5UUX1_9CAUD</name>
<organism evidence="2">
    <name type="scientific">Myoviridae sp. ctP6q2</name>
    <dbReference type="NCBI Taxonomy" id="2825096"/>
    <lineage>
        <taxon>Viruses</taxon>
        <taxon>Duplodnaviria</taxon>
        <taxon>Heunggongvirae</taxon>
        <taxon>Uroviricota</taxon>
        <taxon>Caudoviricetes</taxon>
    </lineage>
</organism>
<dbReference type="EMBL" id="BK016143">
    <property type="protein sequence ID" value="DAF98174.1"/>
    <property type="molecule type" value="Genomic_DNA"/>
</dbReference>
<sequence length="84" mass="9721">MAEKKQSYTEEELNEMIAWFNDHANQLPKTMQINKSAFTPDLVLTIESCIMQAKQNLGNYKMEGSFLLLRQIRANIEKGENDLL</sequence>
<dbReference type="Pfam" id="PF22292">
    <property type="entry name" value="DUF6965"/>
    <property type="match status" value="1"/>
</dbReference>
<protein>
    <submittedName>
        <fullName evidence="2">Inner membrane protein-like domain, Peptidoglycan binding, periplasmic</fullName>
    </submittedName>
</protein>
<accession>A0A8S5UUX1</accession>
<evidence type="ECO:0000313" key="2">
    <source>
        <dbReference type="EMBL" id="DAF98174.1"/>
    </source>
</evidence>
<feature type="domain" description="DUF6965" evidence="1">
    <location>
        <begin position="11"/>
        <end position="78"/>
    </location>
</feature>
<reference evidence="2" key="1">
    <citation type="journal article" date="2021" name="Proc. Natl. Acad. Sci. U.S.A.">
        <title>A Catalog of Tens of Thousands of Viruses from Human Metagenomes Reveals Hidden Associations with Chronic Diseases.</title>
        <authorList>
            <person name="Tisza M.J."/>
            <person name="Buck C.B."/>
        </authorList>
    </citation>
    <scope>NUCLEOTIDE SEQUENCE</scope>
    <source>
        <strain evidence="2">CtP6q2</strain>
    </source>
</reference>
<proteinExistence type="predicted"/>
<evidence type="ECO:0000259" key="1">
    <source>
        <dbReference type="Pfam" id="PF22292"/>
    </source>
</evidence>